<evidence type="ECO:0000259" key="2">
    <source>
        <dbReference type="SMART" id="SM00151"/>
    </source>
</evidence>
<dbReference type="OrthoDB" id="10251073at2759"/>
<organism evidence="3 4">
    <name type="scientific">Actinidia rufa</name>
    <dbReference type="NCBI Taxonomy" id="165716"/>
    <lineage>
        <taxon>Eukaryota</taxon>
        <taxon>Viridiplantae</taxon>
        <taxon>Streptophyta</taxon>
        <taxon>Embryophyta</taxon>
        <taxon>Tracheophyta</taxon>
        <taxon>Spermatophyta</taxon>
        <taxon>Magnoliopsida</taxon>
        <taxon>eudicotyledons</taxon>
        <taxon>Gunneridae</taxon>
        <taxon>Pentapetalae</taxon>
        <taxon>asterids</taxon>
        <taxon>Ericales</taxon>
        <taxon>Actinidiaceae</taxon>
        <taxon>Actinidia</taxon>
    </lineage>
</organism>
<comment type="caution">
    <text evidence="3">The sequence shown here is derived from an EMBL/GenBank/DDBJ whole genome shotgun (WGS) entry which is preliminary data.</text>
</comment>
<dbReference type="InterPro" id="IPR003121">
    <property type="entry name" value="SWIB_MDM2_domain"/>
</dbReference>
<dbReference type="InterPro" id="IPR019835">
    <property type="entry name" value="SWIB_domain"/>
</dbReference>
<reference evidence="3 4" key="1">
    <citation type="submission" date="2019-07" db="EMBL/GenBank/DDBJ databases">
        <title>De Novo Assembly of kiwifruit Actinidia rufa.</title>
        <authorList>
            <person name="Sugita-Konishi S."/>
            <person name="Sato K."/>
            <person name="Mori E."/>
            <person name="Abe Y."/>
            <person name="Kisaki G."/>
            <person name="Hamano K."/>
            <person name="Suezawa K."/>
            <person name="Otani M."/>
            <person name="Fukuda T."/>
            <person name="Manabe T."/>
            <person name="Gomi K."/>
            <person name="Tabuchi M."/>
            <person name="Akimitsu K."/>
            <person name="Kataoka I."/>
        </authorList>
    </citation>
    <scope>NUCLEOTIDE SEQUENCE [LARGE SCALE GENOMIC DNA]</scope>
    <source>
        <strain evidence="4">cv. Fuchu</strain>
    </source>
</reference>
<keyword evidence="4" id="KW-1185">Reference proteome</keyword>
<dbReference type="CDD" id="cd10567">
    <property type="entry name" value="SWIB-MDM2_like"/>
    <property type="match status" value="1"/>
</dbReference>
<dbReference type="EMBL" id="BJWL01000007">
    <property type="protein sequence ID" value="GFY90422.1"/>
    <property type="molecule type" value="Genomic_DNA"/>
</dbReference>
<dbReference type="Gene3D" id="1.10.245.10">
    <property type="entry name" value="SWIB/MDM2 domain"/>
    <property type="match status" value="1"/>
</dbReference>
<sequence length="221" mass="24464">MSSTSGVFKGCRALFAAAKEAAPKPSAAKTAAGKPKPPPPSRPAKPRSSSSEPRKPSRPTGILKECPVSPALHHFLGVQQTSRSDAVKKVWEYIKLHNLQLLEFTTRHKMSFGSGGSESSRTIGKQSNVDDLAKDEELGFEDRNRGVQGRGSDLLVAKKCWTRAWARSVPRRAYLAHPMPMLAPKLRHEGDEESSLVWWVWVRARGECPPIHRRLPLDENS</sequence>
<dbReference type="InterPro" id="IPR036885">
    <property type="entry name" value="SWIB_MDM2_dom_sf"/>
</dbReference>
<feature type="domain" description="SWIB" evidence="2">
    <location>
        <begin position="62"/>
        <end position="128"/>
    </location>
</feature>
<proteinExistence type="predicted"/>
<protein>
    <recommendedName>
        <fullName evidence="2">SWIB domain-containing protein</fullName>
    </recommendedName>
</protein>
<accession>A0A7J0EVL3</accession>
<dbReference type="SUPFAM" id="SSF47592">
    <property type="entry name" value="SWIB/MDM2 domain"/>
    <property type="match status" value="1"/>
</dbReference>
<dbReference type="AlphaFoldDB" id="A0A7J0EVL3"/>
<dbReference type="PANTHER" id="PTHR13844">
    <property type="entry name" value="SWI/SNF-RELATED MATRIX-ASSOCIATED ACTIN-DEPENDENT REGULATOR OF CHROMATIN SUBFAMILY D"/>
    <property type="match status" value="1"/>
</dbReference>
<name>A0A7J0EVL3_9ERIC</name>
<evidence type="ECO:0000256" key="1">
    <source>
        <dbReference type="SAM" id="MobiDB-lite"/>
    </source>
</evidence>
<evidence type="ECO:0000313" key="3">
    <source>
        <dbReference type="EMBL" id="GFY90422.1"/>
    </source>
</evidence>
<evidence type="ECO:0000313" key="4">
    <source>
        <dbReference type="Proteomes" id="UP000585474"/>
    </source>
</evidence>
<feature type="region of interest" description="Disordered" evidence="1">
    <location>
        <begin position="19"/>
        <end position="64"/>
    </location>
</feature>
<dbReference type="Proteomes" id="UP000585474">
    <property type="component" value="Unassembled WGS sequence"/>
</dbReference>
<dbReference type="Pfam" id="PF02201">
    <property type="entry name" value="SWIB"/>
    <property type="match status" value="1"/>
</dbReference>
<feature type="compositionally biased region" description="Low complexity" evidence="1">
    <location>
        <begin position="19"/>
        <end position="34"/>
    </location>
</feature>
<dbReference type="SMART" id="SM00151">
    <property type="entry name" value="SWIB"/>
    <property type="match status" value="1"/>
</dbReference>
<gene>
    <name evidence="3" type="ORF">Acr_07g0006190</name>
</gene>